<dbReference type="Proteomes" id="UP000234857">
    <property type="component" value="Unassembled WGS sequence"/>
</dbReference>
<evidence type="ECO:0000259" key="5">
    <source>
        <dbReference type="Pfam" id="PF09985"/>
    </source>
</evidence>
<organism evidence="6 7">
    <name type="scientific">Muiribacterium halophilum</name>
    <dbReference type="NCBI Taxonomy" id="2053465"/>
    <lineage>
        <taxon>Bacteria</taxon>
        <taxon>Candidatus Muiribacteriota</taxon>
        <taxon>Candidatus Muiribacteriia</taxon>
        <taxon>Candidatus Muiribacteriales</taxon>
        <taxon>Candidatus Muiribacteriaceae</taxon>
        <taxon>Candidatus Muiribacterium</taxon>
    </lineage>
</organism>
<dbReference type="AlphaFoldDB" id="A0A2N5ZKH1"/>
<evidence type="ECO:0000259" key="4">
    <source>
        <dbReference type="Pfam" id="PF03065"/>
    </source>
</evidence>
<sequence length="708" mass="81833">MDDVIPIHARLQRQGKIEVMTTPFYHPILPLIYDSDVAKESFTGLETGERYRYPGDAELQVSKAVRYYQDIFGKKPAGMWPGEGSVSESVLPIFARNSVKWIATDQGIIEKTLSKTLKRDSDGIPLNPELICKPYEYKTLYGPVYILFRDRLLSDRLGFEYAKMSAEDAVENIKNYIYKVKERLPEKCRFILPIILDGENAWENYPNDGKEFFRRLYSFLEEDKSLNTVRVSDYLSGEFNKQTINTLWPGSWINADFTTWIGEDEENLAWTYLARCRKYFDKNSAHLTPKERIKARDLIMKAEGSDWFWWYGKDQESANDSFFDKMFRDTLKKIYKLTGKDYPDYLDIPIIAAKKQNDQSMKGYFKPDLDGIMDVNWDKAGSYQDTSNTGVMKKSDAGVEFVKYTTYGNDLYLFIRSYSEKDLENIYIVSDALKTKIRELEHAIRGRDVEIRIKDGLERFYIEYKEGKRTVKIPESGYIRPDYSVLSSVNIIREFYDKKGDDNGNGKFTYPTNEVFKKGMFDLDYLKIGKDDQYYYFIVSLEDLDNPWNGPAGISTQVVDIIISSSLESSNADPLPAGRNASTRGRWDYFISVEGWKQYMLKKGKHDTARINALKIFKDSVSHQLIIRVDRSYFDTDLRECGFIVGVSGQDGMNETRVRDISKDSSEWLFGGGSDKKIEASYIDILDSGKQSSILDYTKGKVLLPFTF</sequence>
<dbReference type="InterPro" id="IPR011330">
    <property type="entry name" value="Glyco_hydro/deAcase_b/a-brl"/>
</dbReference>
<dbReference type="PANTHER" id="PTHR36306">
    <property type="entry name" value="ALPHA-AMYLASE-RELATED-RELATED"/>
    <property type="match status" value="1"/>
</dbReference>
<keyword evidence="2 3" id="KW-0119">Carbohydrate metabolism</keyword>
<proteinExistence type="inferred from homology"/>
<evidence type="ECO:0000313" key="7">
    <source>
        <dbReference type="Proteomes" id="UP000234857"/>
    </source>
</evidence>
<dbReference type="PANTHER" id="PTHR36306:SF1">
    <property type="entry name" value="ALPHA-AMYLASE-RELATED"/>
    <property type="match status" value="1"/>
</dbReference>
<dbReference type="InterPro" id="IPR004300">
    <property type="entry name" value="Glyco_hydro_57_N"/>
</dbReference>
<gene>
    <name evidence="6" type="ORF">C0601_02400</name>
</gene>
<dbReference type="InterPro" id="IPR052046">
    <property type="entry name" value="GH57_Enzymes"/>
</dbReference>
<comment type="caution">
    <text evidence="6">The sequence shown here is derived from an EMBL/GenBank/DDBJ whole genome shotgun (WGS) entry which is preliminary data.</text>
</comment>
<dbReference type="SUPFAM" id="SSF88713">
    <property type="entry name" value="Glycoside hydrolase/deacetylase"/>
    <property type="match status" value="1"/>
</dbReference>
<dbReference type="CDD" id="cd10796">
    <property type="entry name" value="GH57N_APU"/>
    <property type="match status" value="1"/>
</dbReference>
<comment type="similarity">
    <text evidence="1 3">Belongs to the glycosyl hydrolase 57 family.</text>
</comment>
<evidence type="ECO:0008006" key="8">
    <source>
        <dbReference type="Google" id="ProtNLM"/>
    </source>
</evidence>
<dbReference type="SUPFAM" id="SSF49344">
    <property type="entry name" value="CBD9-like"/>
    <property type="match status" value="1"/>
</dbReference>
<evidence type="ECO:0000256" key="3">
    <source>
        <dbReference type="RuleBase" id="RU361196"/>
    </source>
</evidence>
<evidence type="ECO:0000313" key="6">
    <source>
        <dbReference type="EMBL" id="PLX19189.1"/>
    </source>
</evidence>
<dbReference type="GO" id="GO:0005975">
    <property type="term" value="P:carbohydrate metabolic process"/>
    <property type="evidence" value="ECO:0007669"/>
    <property type="project" value="InterPro"/>
</dbReference>
<dbReference type="Pfam" id="PF09985">
    <property type="entry name" value="Glucodextran_C"/>
    <property type="match status" value="1"/>
</dbReference>
<name>A0A2N5ZKH1_MUIH1</name>
<dbReference type="InterPro" id="IPR019248">
    <property type="entry name" value="Glucodextran_C"/>
</dbReference>
<dbReference type="Pfam" id="PF03065">
    <property type="entry name" value="Glyco_hydro_57"/>
    <property type="match status" value="1"/>
</dbReference>
<accession>A0A2N5ZKH1</accession>
<dbReference type="GO" id="GO:0003824">
    <property type="term" value="F:catalytic activity"/>
    <property type="evidence" value="ECO:0007669"/>
    <property type="project" value="InterPro"/>
</dbReference>
<evidence type="ECO:0000256" key="2">
    <source>
        <dbReference type="ARBA" id="ARBA00023277"/>
    </source>
</evidence>
<dbReference type="Gene3D" id="2.60.40.1190">
    <property type="match status" value="1"/>
</dbReference>
<reference evidence="6 7" key="1">
    <citation type="submission" date="2017-11" db="EMBL/GenBank/DDBJ databases">
        <title>Genome-resolved metagenomics identifies genetic mobility, metabolic interactions, and unexpected diversity in perchlorate-reducing communities.</title>
        <authorList>
            <person name="Barnum T.P."/>
            <person name="Figueroa I.A."/>
            <person name="Carlstrom C.I."/>
            <person name="Lucas L.N."/>
            <person name="Engelbrektson A.L."/>
            <person name="Coates J.D."/>
        </authorList>
    </citation>
    <scope>NUCLEOTIDE SEQUENCE [LARGE SCALE GENOMIC DNA]</scope>
    <source>
        <strain evidence="6">BM706</strain>
    </source>
</reference>
<protein>
    <recommendedName>
        <fullName evidence="8">Glycoside hydrolase family 57 N-terminal domain-containing protein</fullName>
    </recommendedName>
</protein>
<dbReference type="InterPro" id="IPR027291">
    <property type="entry name" value="Glyco_hydro_38_N_sf"/>
</dbReference>
<dbReference type="Gene3D" id="3.20.110.10">
    <property type="entry name" value="Glycoside hydrolase 38, N terminal domain"/>
    <property type="match status" value="1"/>
</dbReference>
<feature type="domain" description="Glucodextranase-like C-terminal" evidence="5">
    <location>
        <begin position="492"/>
        <end position="697"/>
    </location>
</feature>
<evidence type="ECO:0000256" key="1">
    <source>
        <dbReference type="ARBA" id="ARBA00006821"/>
    </source>
</evidence>
<dbReference type="EMBL" id="PKTG01000038">
    <property type="protein sequence ID" value="PLX19189.1"/>
    <property type="molecule type" value="Genomic_DNA"/>
</dbReference>
<feature type="domain" description="Glycoside hydrolase family 57 N-terminal" evidence="4">
    <location>
        <begin position="3"/>
        <end position="244"/>
    </location>
</feature>